<dbReference type="InterPro" id="IPR008183">
    <property type="entry name" value="Aldose_1/G6P_1-epimerase"/>
</dbReference>
<dbReference type="AlphaFoldDB" id="A0A1H3XZ24"/>
<dbReference type="OrthoDB" id="4739604at2"/>
<proteinExistence type="predicted"/>
<dbReference type="Pfam" id="PF01263">
    <property type="entry name" value="Aldose_epim"/>
    <property type="match status" value="1"/>
</dbReference>
<dbReference type="InterPro" id="IPR011013">
    <property type="entry name" value="Gal_mutarotase_sf_dom"/>
</dbReference>
<evidence type="ECO:0000313" key="2">
    <source>
        <dbReference type="Proteomes" id="UP000199288"/>
    </source>
</evidence>
<reference evidence="2" key="1">
    <citation type="submission" date="2016-10" db="EMBL/GenBank/DDBJ databases">
        <authorList>
            <person name="Varghese N."/>
            <person name="Submissions S."/>
        </authorList>
    </citation>
    <scope>NUCLEOTIDE SEQUENCE [LARGE SCALE GENOMIC DNA]</scope>
    <source>
        <strain evidence="2">KPR-1</strain>
    </source>
</reference>
<protein>
    <submittedName>
        <fullName evidence="1">Aldose 1-epimerase</fullName>
    </submittedName>
</protein>
<dbReference type="Proteomes" id="UP000199288">
    <property type="component" value="Unassembled WGS sequence"/>
</dbReference>
<dbReference type="PANTHER" id="PTHR10091">
    <property type="entry name" value="ALDOSE-1-EPIMERASE"/>
    <property type="match status" value="1"/>
</dbReference>
<dbReference type="RefSeq" id="WP_092562472.1">
    <property type="nucleotide sequence ID" value="NZ_FNQV01000004.1"/>
</dbReference>
<dbReference type="EMBL" id="FNQV01000004">
    <property type="protein sequence ID" value="SEA04563.1"/>
    <property type="molecule type" value="Genomic_DNA"/>
</dbReference>
<gene>
    <name evidence="1" type="ORF">SAMN02910418_00803</name>
</gene>
<dbReference type="GO" id="GO:0006006">
    <property type="term" value="P:glucose metabolic process"/>
    <property type="evidence" value="ECO:0007669"/>
    <property type="project" value="TreeGrafter"/>
</dbReference>
<organism evidence="1 2">
    <name type="scientific">Bowdeniella nasicola</name>
    <dbReference type="NCBI Taxonomy" id="208480"/>
    <lineage>
        <taxon>Bacteria</taxon>
        <taxon>Bacillati</taxon>
        <taxon>Actinomycetota</taxon>
        <taxon>Actinomycetes</taxon>
        <taxon>Actinomycetales</taxon>
        <taxon>Actinomycetaceae</taxon>
        <taxon>Bowdeniella</taxon>
    </lineage>
</organism>
<accession>A0A1H3XZ24</accession>
<evidence type="ECO:0000313" key="1">
    <source>
        <dbReference type="EMBL" id="SEA04563.1"/>
    </source>
</evidence>
<dbReference type="InterPro" id="IPR014718">
    <property type="entry name" value="GH-type_carb-bd"/>
</dbReference>
<dbReference type="PANTHER" id="PTHR10091:SF0">
    <property type="entry name" value="GALACTOSE MUTAROTASE"/>
    <property type="match status" value="1"/>
</dbReference>
<dbReference type="SUPFAM" id="SSF74650">
    <property type="entry name" value="Galactose mutarotase-like"/>
    <property type="match status" value="1"/>
</dbReference>
<dbReference type="GO" id="GO:0030246">
    <property type="term" value="F:carbohydrate binding"/>
    <property type="evidence" value="ECO:0007669"/>
    <property type="project" value="InterPro"/>
</dbReference>
<dbReference type="GO" id="GO:0004034">
    <property type="term" value="F:aldose 1-epimerase activity"/>
    <property type="evidence" value="ECO:0007669"/>
    <property type="project" value="TreeGrafter"/>
</dbReference>
<dbReference type="GO" id="GO:0033499">
    <property type="term" value="P:galactose catabolic process via UDP-galactose, Leloir pathway"/>
    <property type="evidence" value="ECO:0007669"/>
    <property type="project" value="TreeGrafter"/>
</dbReference>
<name>A0A1H3XZ24_9ACTO</name>
<keyword evidence="2" id="KW-1185">Reference proteome</keyword>
<sequence length="296" mass="31677">MMWPAHEIAAGDYRATVSGVGGSLASLTYRGEDLIVPFTSEQIRPYYRGALLAPWPNRVIDGRYRFGGVEHQLAITEPERGHALHGLACWSPFTVVEHEVDALSLVAEIPAQDGYPHQVLLEATYRLSDAGLDVVLTAYAMAGPTPIGLGFHPYLTVGGARVDDLTARIPYATLYPSVGERMLPGELTPLDGGPADLREARSLAGVSLDTAYTDPLDGVIELRDARDGHGVRLITEAPWLQVFTSDRPGPDNRDGVAIEPMTCAPGAFNALASGDLAPDVLQAREHLSLACSISAI</sequence>
<dbReference type="Gene3D" id="2.70.98.10">
    <property type="match status" value="1"/>
</dbReference>